<evidence type="ECO:0000256" key="3">
    <source>
        <dbReference type="ARBA" id="ARBA00022827"/>
    </source>
</evidence>
<dbReference type="GO" id="GO:0050661">
    <property type="term" value="F:NADP binding"/>
    <property type="evidence" value="ECO:0007669"/>
    <property type="project" value="InterPro"/>
</dbReference>
<gene>
    <name evidence="5" type="ORF">BDY17DRAFT_305945</name>
</gene>
<keyword evidence="4" id="KW-0560">Oxidoreductase</keyword>
<dbReference type="PANTHER" id="PTHR42877">
    <property type="entry name" value="L-ORNITHINE N(5)-MONOOXYGENASE-RELATED"/>
    <property type="match status" value="1"/>
</dbReference>
<name>A0A6A6PGK1_9PEZI</name>
<dbReference type="PANTHER" id="PTHR42877:SF6">
    <property type="entry name" value="MONOOXYGENASE, PUTATIVE (AFU_ORTHOLOGUE AFUA_3G15050)-RELATED"/>
    <property type="match status" value="1"/>
</dbReference>
<evidence type="ECO:0008006" key="7">
    <source>
        <dbReference type="Google" id="ProtNLM"/>
    </source>
</evidence>
<dbReference type="Gene3D" id="3.50.50.60">
    <property type="entry name" value="FAD/NAD(P)-binding domain"/>
    <property type="match status" value="2"/>
</dbReference>
<dbReference type="GeneID" id="54475952"/>
<dbReference type="GO" id="GO:0004499">
    <property type="term" value="F:N,N-dimethylaniline monooxygenase activity"/>
    <property type="evidence" value="ECO:0007669"/>
    <property type="project" value="InterPro"/>
</dbReference>
<dbReference type="GO" id="GO:0050660">
    <property type="term" value="F:flavin adenine dinucleotide binding"/>
    <property type="evidence" value="ECO:0007669"/>
    <property type="project" value="InterPro"/>
</dbReference>
<evidence type="ECO:0000313" key="5">
    <source>
        <dbReference type="EMBL" id="KAF2478854.1"/>
    </source>
</evidence>
<keyword evidence="3" id="KW-0274">FAD</keyword>
<protein>
    <recommendedName>
        <fullName evidence="7">FAD/NAD(P)-binding domain-containing protein</fullName>
    </recommendedName>
</protein>
<keyword evidence="2" id="KW-0285">Flavoprotein</keyword>
<accession>A0A6A6PGK1</accession>
<dbReference type="Pfam" id="PF00743">
    <property type="entry name" value="FMO-like"/>
    <property type="match status" value="1"/>
</dbReference>
<dbReference type="AlphaFoldDB" id="A0A6A6PGK1"/>
<dbReference type="InterPro" id="IPR036188">
    <property type="entry name" value="FAD/NAD-bd_sf"/>
</dbReference>
<dbReference type="OrthoDB" id="74360at2759"/>
<reference evidence="5" key="1">
    <citation type="journal article" date="2020" name="Stud. Mycol.">
        <title>101 Dothideomycetes genomes: a test case for predicting lifestyles and emergence of pathogens.</title>
        <authorList>
            <person name="Haridas S."/>
            <person name="Albert R."/>
            <person name="Binder M."/>
            <person name="Bloem J."/>
            <person name="Labutti K."/>
            <person name="Salamov A."/>
            <person name="Andreopoulos B."/>
            <person name="Baker S."/>
            <person name="Barry K."/>
            <person name="Bills G."/>
            <person name="Bluhm B."/>
            <person name="Cannon C."/>
            <person name="Castanera R."/>
            <person name="Culley D."/>
            <person name="Daum C."/>
            <person name="Ezra D."/>
            <person name="Gonzalez J."/>
            <person name="Henrissat B."/>
            <person name="Kuo A."/>
            <person name="Liang C."/>
            <person name="Lipzen A."/>
            <person name="Lutzoni F."/>
            <person name="Magnuson J."/>
            <person name="Mondo S."/>
            <person name="Nolan M."/>
            <person name="Ohm R."/>
            <person name="Pangilinan J."/>
            <person name="Park H.-J."/>
            <person name="Ramirez L."/>
            <person name="Alfaro M."/>
            <person name="Sun H."/>
            <person name="Tritt A."/>
            <person name="Yoshinaga Y."/>
            <person name="Zwiers L.-H."/>
            <person name="Turgeon B."/>
            <person name="Goodwin S."/>
            <person name="Spatafora J."/>
            <person name="Crous P."/>
            <person name="Grigoriev I."/>
        </authorList>
    </citation>
    <scope>NUCLEOTIDE SEQUENCE</scope>
    <source>
        <strain evidence="5">CBS 113389</strain>
    </source>
</reference>
<organism evidence="5 6">
    <name type="scientific">Neohortaea acidophila</name>
    <dbReference type="NCBI Taxonomy" id="245834"/>
    <lineage>
        <taxon>Eukaryota</taxon>
        <taxon>Fungi</taxon>
        <taxon>Dikarya</taxon>
        <taxon>Ascomycota</taxon>
        <taxon>Pezizomycotina</taxon>
        <taxon>Dothideomycetes</taxon>
        <taxon>Dothideomycetidae</taxon>
        <taxon>Mycosphaerellales</taxon>
        <taxon>Teratosphaeriaceae</taxon>
        <taxon>Neohortaea</taxon>
    </lineage>
</organism>
<proteinExistence type="inferred from homology"/>
<dbReference type="InterPro" id="IPR051209">
    <property type="entry name" value="FAD-bind_Monooxygenase_sf"/>
</dbReference>
<dbReference type="EMBL" id="MU001643">
    <property type="protein sequence ID" value="KAF2478854.1"/>
    <property type="molecule type" value="Genomic_DNA"/>
</dbReference>
<sequence>MAASVNGHANGLFYPYPTTLELEDKPIDEIRQLKVAVIGAGLSGITAGILLPAKVPGIQVTILEKNADVGGTWFENIYPGVRCDVAAHTYQSTFSPNTQWSEEYAQGPEILKYWQDVARKYDVYSKIRFNTKVMGAYWEPDEAKWRIDTITSDSNEKSSAKFDFLVTCHGLFNAWKLPDYPGIELYKGKLMHSSNWDPSFDPKGKRIATIGNGASGLQVTPEVRKVAAHVDHYARSRTWIAGNFGAGPPRQDKPITFSKEQLEEFKDPESYLKFRKEREEGFWRNYDAQLADTEASQKMRGNFIELMKNRLEHPELLDDLIPDFPPLCRRLTPGPGYLEALSKPNLTFIQTPIERFTEDGIVTMDGVHRPVEAIICSTGANTDFAPAYPIVSGSYDLSRDWKPGEHSAYGFPYTYIGMTTPHFPNLAFALGPNQSGNTGTLVSTVEMVLTYVAKILRKISSQGIKTITPSQKAADEFLEYCDTYFPRMNLSRNCSSWSNGGVAGARIHGHWPGSAAHVRLVRAEPRWEDFEYTYYRPENRFAYFGNGKTKKEYLPEADMTKYLRLPEQDLRDLHERWYEY</sequence>
<dbReference type="Proteomes" id="UP000799767">
    <property type="component" value="Unassembled WGS sequence"/>
</dbReference>
<evidence type="ECO:0000256" key="4">
    <source>
        <dbReference type="ARBA" id="ARBA00023002"/>
    </source>
</evidence>
<keyword evidence="6" id="KW-1185">Reference proteome</keyword>
<evidence type="ECO:0000313" key="6">
    <source>
        <dbReference type="Proteomes" id="UP000799767"/>
    </source>
</evidence>
<evidence type="ECO:0000256" key="2">
    <source>
        <dbReference type="ARBA" id="ARBA00022630"/>
    </source>
</evidence>
<dbReference type="SUPFAM" id="SSF51905">
    <property type="entry name" value="FAD/NAD(P)-binding domain"/>
    <property type="match status" value="2"/>
</dbReference>
<dbReference type="RefSeq" id="XP_033585424.1">
    <property type="nucleotide sequence ID" value="XM_033734950.1"/>
</dbReference>
<dbReference type="InterPro" id="IPR020946">
    <property type="entry name" value="Flavin_mOase-like"/>
</dbReference>
<comment type="similarity">
    <text evidence="1">Belongs to the FAD-binding monooxygenase family.</text>
</comment>
<evidence type="ECO:0000256" key="1">
    <source>
        <dbReference type="ARBA" id="ARBA00010139"/>
    </source>
</evidence>